<feature type="compositionally biased region" description="Polar residues" evidence="1">
    <location>
        <begin position="71"/>
        <end position="81"/>
    </location>
</feature>
<name>A0A7J0F254_9ERIC</name>
<sequence length="299" mass="33347">MNANRIGGDQICVDFLRSNTLKREQRTDYRDERERQVFSQSVGPLDSRSIPQDVVRNNSHAHSGYRRQEHPQSSGMQKTDGQPSNILWIELKSFPSKNFSFIEFRSVDEARRAKEGLQGILFNDPRILIRSSSSELGPCKDYPVFLPGIKGPRTDVFFNEPPFQSAHMDMFNHNLPMVSNARFGPELSNRTIEPNVPMRPFGPQGTFGSQLTGPDGNNLTMHNRKIDNGGLGLDQLYGHGNGGVPGPPQPGQKNNWFSPEVRIPIGGTGQGHQDHDYMWRGVIAKGGTPICRARCVPIG</sequence>
<evidence type="ECO:0000313" key="2">
    <source>
        <dbReference type="EMBL" id="GFY92778.1"/>
    </source>
</evidence>
<dbReference type="InterPro" id="IPR035979">
    <property type="entry name" value="RBD_domain_sf"/>
</dbReference>
<feature type="region of interest" description="Disordered" evidence="1">
    <location>
        <begin position="26"/>
        <end position="81"/>
    </location>
</feature>
<dbReference type="AlphaFoldDB" id="A0A7J0F254"/>
<dbReference type="SUPFAM" id="SSF54928">
    <property type="entry name" value="RNA-binding domain, RBD"/>
    <property type="match status" value="1"/>
</dbReference>
<dbReference type="OrthoDB" id="2017782at2759"/>
<dbReference type="EMBL" id="BJWL01000008">
    <property type="protein sequence ID" value="GFY92778.1"/>
    <property type="molecule type" value="Genomic_DNA"/>
</dbReference>
<dbReference type="GO" id="GO:0003676">
    <property type="term" value="F:nucleic acid binding"/>
    <property type="evidence" value="ECO:0007669"/>
    <property type="project" value="InterPro"/>
</dbReference>
<comment type="caution">
    <text evidence="2">The sequence shown here is derived from an EMBL/GenBank/DDBJ whole genome shotgun (WGS) entry which is preliminary data.</text>
</comment>
<protein>
    <submittedName>
        <fullName evidence="2">RNA binding protein</fullName>
    </submittedName>
</protein>
<dbReference type="CDD" id="cd00590">
    <property type="entry name" value="RRM_SF"/>
    <property type="match status" value="1"/>
</dbReference>
<organism evidence="2 3">
    <name type="scientific">Actinidia rufa</name>
    <dbReference type="NCBI Taxonomy" id="165716"/>
    <lineage>
        <taxon>Eukaryota</taxon>
        <taxon>Viridiplantae</taxon>
        <taxon>Streptophyta</taxon>
        <taxon>Embryophyta</taxon>
        <taxon>Tracheophyta</taxon>
        <taxon>Spermatophyta</taxon>
        <taxon>Magnoliopsida</taxon>
        <taxon>eudicotyledons</taxon>
        <taxon>Gunneridae</taxon>
        <taxon>Pentapetalae</taxon>
        <taxon>asterids</taxon>
        <taxon>Ericales</taxon>
        <taxon>Actinidiaceae</taxon>
        <taxon>Actinidia</taxon>
    </lineage>
</organism>
<gene>
    <name evidence="2" type="ORF">Acr_08g0011740</name>
</gene>
<keyword evidence="3" id="KW-1185">Reference proteome</keyword>
<evidence type="ECO:0000256" key="1">
    <source>
        <dbReference type="SAM" id="MobiDB-lite"/>
    </source>
</evidence>
<evidence type="ECO:0000313" key="3">
    <source>
        <dbReference type="Proteomes" id="UP000585474"/>
    </source>
</evidence>
<accession>A0A7J0F254</accession>
<dbReference type="Proteomes" id="UP000585474">
    <property type="component" value="Unassembled WGS sequence"/>
</dbReference>
<reference evidence="2 3" key="1">
    <citation type="submission" date="2019-07" db="EMBL/GenBank/DDBJ databases">
        <title>De Novo Assembly of kiwifruit Actinidia rufa.</title>
        <authorList>
            <person name="Sugita-Konishi S."/>
            <person name="Sato K."/>
            <person name="Mori E."/>
            <person name="Abe Y."/>
            <person name="Kisaki G."/>
            <person name="Hamano K."/>
            <person name="Suezawa K."/>
            <person name="Otani M."/>
            <person name="Fukuda T."/>
            <person name="Manabe T."/>
            <person name="Gomi K."/>
            <person name="Tabuchi M."/>
            <person name="Akimitsu K."/>
            <person name="Kataoka I."/>
        </authorList>
    </citation>
    <scope>NUCLEOTIDE SEQUENCE [LARGE SCALE GENOMIC DNA]</scope>
    <source>
        <strain evidence="3">cv. Fuchu</strain>
    </source>
</reference>
<proteinExistence type="predicted"/>
<feature type="compositionally biased region" description="Basic and acidic residues" evidence="1">
    <location>
        <begin position="26"/>
        <end position="36"/>
    </location>
</feature>